<evidence type="ECO:0000313" key="3">
    <source>
        <dbReference type="Proteomes" id="UP000198656"/>
    </source>
</evidence>
<dbReference type="STRING" id="1121419.SAMN05443529_13232"/>
<dbReference type="GO" id="GO:0070819">
    <property type="term" value="F:menaquinone-dependent protoporphyrinogen oxidase activity"/>
    <property type="evidence" value="ECO:0007669"/>
    <property type="project" value="TreeGrafter"/>
</dbReference>
<dbReference type="InterPro" id="IPR008254">
    <property type="entry name" value="Flavodoxin/NO_synth"/>
</dbReference>
<dbReference type="GO" id="GO:0009055">
    <property type="term" value="F:electron transfer activity"/>
    <property type="evidence" value="ECO:0007669"/>
    <property type="project" value="InterPro"/>
</dbReference>
<keyword evidence="3" id="KW-1185">Reference proteome</keyword>
<dbReference type="SUPFAM" id="SSF52218">
    <property type="entry name" value="Flavoproteins"/>
    <property type="match status" value="1"/>
</dbReference>
<dbReference type="InterPro" id="IPR026816">
    <property type="entry name" value="Flavodoxin_dom"/>
</dbReference>
<name>A0A1G8JD63_9FIRM</name>
<dbReference type="EMBL" id="FNCP01000032">
    <property type="protein sequence ID" value="SDI29116.1"/>
    <property type="molecule type" value="Genomic_DNA"/>
</dbReference>
<evidence type="ECO:0000259" key="1">
    <source>
        <dbReference type="PROSITE" id="PS50902"/>
    </source>
</evidence>
<dbReference type="GO" id="GO:0006783">
    <property type="term" value="P:heme biosynthetic process"/>
    <property type="evidence" value="ECO:0007669"/>
    <property type="project" value="TreeGrafter"/>
</dbReference>
<dbReference type="PROSITE" id="PS50902">
    <property type="entry name" value="FLAVODOXIN_LIKE"/>
    <property type="match status" value="1"/>
</dbReference>
<gene>
    <name evidence="2" type="ORF">SAMN05443529_13232</name>
</gene>
<proteinExistence type="predicted"/>
<evidence type="ECO:0000313" key="2">
    <source>
        <dbReference type="EMBL" id="SDI29116.1"/>
    </source>
</evidence>
<dbReference type="Pfam" id="PF12724">
    <property type="entry name" value="Flavodoxin_5"/>
    <property type="match status" value="1"/>
</dbReference>
<reference evidence="3" key="1">
    <citation type="submission" date="2016-10" db="EMBL/GenBank/DDBJ databases">
        <authorList>
            <person name="Varghese N."/>
            <person name="Submissions S."/>
        </authorList>
    </citation>
    <scope>NUCLEOTIDE SEQUENCE [LARGE SCALE GENOMIC DNA]</scope>
    <source>
        <strain evidence="3">DSM 8344</strain>
    </source>
</reference>
<dbReference type="GO" id="GO:0016651">
    <property type="term" value="F:oxidoreductase activity, acting on NAD(P)H"/>
    <property type="evidence" value="ECO:0007669"/>
    <property type="project" value="UniProtKB-ARBA"/>
</dbReference>
<organism evidence="2 3">
    <name type="scientific">Desulfosporosinus hippei DSM 8344</name>
    <dbReference type="NCBI Taxonomy" id="1121419"/>
    <lineage>
        <taxon>Bacteria</taxon>
        <taxon>Bacillati</taxon>
        <taxon>Bacillota</taxon>
        <taxon>Clostridia</taxon>
        <taxon>Eubacteriales</taxon>
        <taxon>Desulfitobacteriaceae</taxon>
        <taxon>Desulfosporosinus</taxon>
    </lineage>
</organism>
<dbReference type="InterPro" id="IPR029039">
    <property type="entry name" value="Flavoprotein-like_sf"/>
</dbReference>
<protein>
    <submittedName>
        <fullName evidence="2">Menaquinone-dependent protoporphyrinogen oxidase</fullName>
    </submittedName>
</protein>
<sequence length="175" mass="19429">MGSVILYKEGEIILKTLIIYSSSHGTTEKAAQILSEQLQGEVELINLKKLSNPKLTNYDSVIIGSSIYAGSTKSRVKQFLKQNQAELLSKGLGLFLCCMFEGDKAVSQFEATYSKELRDHSRAKGLFGGEFLISKMNFLERQIVKKVAGVTSDVSQLNLNEIRLFAEKFNQAVTP</sequence>
<dbReference type="PANTHER" id="PTHR38030">
    <property type="entry name" value="PROTOPORPHYRINOGEN IX DEHYDROGENASE [MENAQUINONE]"/>
    <property type="match status" value="1"/>
</dbReference>
<dbReference type="PROSITE" id="PS00201">
    <property type="entry name" value="FLAVODOXIN"/>
    <property type="match status" value="1"/>
</dbReference>
<dbReference type="PANTHER" id="PTHR38030:SF2">
    <property type="entry name" value="PROTOPORPHYRINOGEN IX DEHYDROGENASE [QUINONE]"/>
    <property type="match status" value="1"/>
</dbReference>
<dbReference type="InterPro" id="IPR001226">
    <property type="entry name" value="Flavodoxin_CS"/>
</dbReference>
<dbReference type="GO" id="GO:0010181">
    <property type="term" value="F:FMN binding"/>
    <property type="evidence" value="ECO:0007669"/>
    <property type="project" value="InterPro"/>
</dbReference>
<dbReference type="InterPro" id="IPR052200">
    <property type="entry name" value="Protoporphyrinogen_IX_DH"/>
</dbReference>
<feature type="domain" description="Flavodoxin-like" evidence="1">
    <location>
        <begin position="16"/>
        <end position="175"/>
    </location>
</feature>
<accession>A0A1G8JD63</accession>
<dbReference type="Gene3D" id="3.40.50.360">
    <property type="match status" value="1"/>
</dbReference>
<dbReference type="AlphaFoldDB" id="A0A1G8JD63"/>
<dbReference type="Proteomes" id="UP000198656">
    <property type="component" value="Unassembled WGS sequence"/>
</dbReference>